<dbReference type="InterPro" id="IPR036691">
    <property type="entry name" value="Endo/exonu/phosph_ase_sf"/>
</dbReference>
<dbReference type="AlphaFoldDB" id="A0A2S4PJ00"/>
<dbReference type="STRING" id="225359.A0A2S4PJ00"/>
<evidence type="ECO:0000313" key="3">
    <source>
        <dbReference type="Proteomes" id="UP000237438"/>
    </source>
</evidence>
<dbReference type="PANTHER" id="PTHR33481">
    <property type="entry name" value="REVERSE TRANSCRIPTASE"/>
    <property type="match status" value="1"/>
</dbReference>
<sequence length="477" mass="54442">MQVNVRRSPSAHDLALVTAQENKVDILLVQEPWVFTDLSLRRSKTHPNFDAFSPLTFWHARPRVLPMCARTQNSSLSSQRIVSVLNIYNAPIGAEQAGDALTKLLSFRAPPYFVAGDFNLRHPLWDSTINTPKPACQELIDWYNAQNLHLLNPTESPTHNRGGTIDLDFCADNNAKCEVRIDLHITSNHETLITTIHRQIQRVGPGKLRYQHIDKEVFTHLLGRSGCPSPIRSRDELETEARELVTVIKTALTGACPRKRLQNRGTPWWNDECRQAAQAYHSARRIGHGIWERMELRTTVRRAKKAYWNSIISGAKSLSDAYEIVRWHNNLTKYQSPPLRSNDTSDLQYEPRAKALLLHKELLCKHLDTEDIQADTPTVAQRQIPWQKFSREEAYRATCKVSSTSPGDDEITAEILRLSWQVLGDRITHFFNCCIQFGTHPKVFKTAIIIILPKNGKRDRSQPKSYRPIALLSCLGK</sequence>
<dbReference type="Pfam" id="PF14529">
    <property type="entry name" value="Exo_endo_phos_2"/>
    <property type="match status" value="1"/>
</dbReference>
<evidence type="ECO:0000313" key="2">
    <source>
        <dbReference type="EMBL" id="POS81998.1"/>
    </source>
</evidence>
<dbReference type="EMBL" id="PEDP01005141">
    <property type="protein sequence ID" value="POS81998.1"/>
    <property type="molecule type" value="Genomic_DNA"/>
</dbReference>
<dbReference type="SUPFAM" id="SSF56219">
    <property type="entry name" value="DNase I-like"/>
    <property type="match status" value="1"/>
</dbReference>
<protein>
    <recommendedName>
        <fullName evidence="1">Endonuclease/exonuclease/phosphatase domain-containing protein</fullName>
    </recommendedName>
</protein>
<reference evidence="2 3" key="1">
    <citation type="submission" date="2017-10" db="EMBL/GenBank/DDBJ databases">
        <title>Development of genomic resources for the powdery mildew, Erysiphe pulchra.</title>
        <authorList>
            <person name="Wadl P.A."/>
            <person name="Mack B.M."/>
            <person name="Moore G."/>
            <person name="Beltz S.B."/>
        </authorList>
    </citation>
    <scope>NUCLEOTIDE SEQUENCE [LARGE SCALE GENOMIC DNA]</scope>
    <source>
        <strain evidence="2">Cflorida</strain>
    </source>
</reference>
<dbReference type="Gene3D" id="3.60.10.10">
    <property type="entry name" value="Endonuclease/exonuclease/phosphatase"/>
    <property type="match status" value="1"/>
</dbReference>
<accession>A0A2S4PJ00</accession>
<feature type="domain" description="Endonuclease/exonuclease/phosphatase" evidence="1">
    <location>
        <begin position="83"/>
        <end position="190"/>
    </location>
</feature>
<dbReference type="GO" id="GO:0003824">
    <property type="term" value="F:catalytic activity"/>
    <property type="evidence" value="ECO:0007669"/>
    <property type="project" value="InterPro"/>
</dbReference>
<comment type="caution">
    <text evidence="2">The sequence shown here is derived from an EMBL/GenBank/DDBJ whole genome shotgun (WGS) entry which is preliminary data.</text>
</comment>
<dbReference type="Proteomes" id="UP000237438">
    <property type="component" value="Unassembled WGS sequence"/>
</dbReference>
<gene>
    <name evidence="2" type="ORF">EPUL_005489</name>
</gene>
<proteinExistence type="predicted"/>
<feature type="non-terminal residue" evidence="2">
    <location>
        <position position="477"/>
    </location>
</feature>
<dbReference type="InterPro" id="IPR005135">
    <property type="entry name" value="Endo/exonuclease/phosphatase"/>
</dbReference>
<dbReference type="OrthoDB" id="3557769at2759"/>
<keyword evidence="3" id="KW-1185">Reference proteome</keyword>
<organism evidence="2 3">
    <name type="scientific">Erysiphe pulchra</name>
    <dbReference type="NCBI Taxonomy" id="225359"/>
    <lineage>
        <taxon>Eukaryota</taxon>
        <taxon>Fungi</taxon>
        <taxon>Dikarya</taxon>
        <taxon>Ascomycota</taxon>
        <taxon>Pezizomycotina</taxon>
        <taxon>Leotiomycetes</taxon>
        <taxon>Erysiphales</taxon>
        <taxon>Erysiphaceae</taxon>
        <taxon>Erysiphe</taxon>
    </lineage>
</organism>
<dbReference type="PANTHER" id="PTHR33481:SF1">
    <property type="entry name" value="ENDONUCLEASE_EXONUCLEASE_PHOSPHATASE DOMAIN-CONTAINING PROTEIN-RELATED"/>
    <property type="match status" value="1"/>
</dbReference>
<evidence type="ECO:0000259" key="1">
    <source>
        <dbReference type="Pfam" id="PF14529"/>
    </source>
</evidence>
<name>A0A2S4PJ00_9PEZI</name>